<organism evidence="2 3">
    <name type="scientific">Brevibacterium picturae</name>
    <dbReference type="NCBI Taxonomy" id="260553"/>
    <lineage>
        <taxon>Bacteria</taxon>
        <taxon>Bacillati</taxon>
        <taxon>Actinomycetota</taxon>
        <taxon>Actinomycetes</taxon>
        <taxon>Micrococcales</taxon>
        <taxon>Brevibacteriaceae</taxon>
        <taxon>Brevibacterium</taxon>
    </lineage>
</organism>
<evidence type="ECO:0000313" key="3">
    <source>
        <dbReference type="Proteomes" id="UP001501791"/>
    </source>
</evidence>
<evidence type="ECO:0000259" key="1">
    <source>
        <dbReference type="Pfam" id="PF01370"/>
    </source>
</evidence>
<dbReference type="PANTHER" id="PTHR48079:SF6">
    <property type="entry name" value="NAD(P)-BINDING DOMAIN-CONTAINING PROTEIN-RELATED"/>
    <property type="match status" value="1"/>
</dbReference>
<comment type="caution">
    <text evidence="2">The sequence shown here is derived from an EMBL/GenBank/DDBJ whole genome shotgun (WGS) entry which is preliminary data.</text>
</comment>
<gene>
    <name evidence="2" type="ORF">GCM10009691_25440</name>
</gene>
<dbReference type="EMBL" id="BAAALY010000012">
    <property type="protein sequence ID" value="GAA1549780.1"/>
    <property type="molecule type" value="Genomic_DNA"/>
</dbReference>
<feature type="domain" description="NAD-dependent epimerase/dehydratase" evidence="1">
    <location>
        <begin position="3"/>
        <end position="232"/>
    </location>
</feature>
<dbReference type="InterPro" id="IPR001509">
    <property type="entry name" value="Epimerase_deHydtase"/>
</dbReference>
<dbReference type="RefSeq" id="WP_346036360.1">
    <property type="nucleotide sequence ID" value="NZ_BAAALY010000012.1"/>
</dbReference>
<dbReference type="Pfam" id="PF01370">
    <property type="entry name" value="Epimerase"/>
    <property type="match status" value="1"/>
</dbReference>
<protein>
    <submittedName>
        <fullName evidence="2">NAD(P)-dependent oxidoreductase</fullName>
    </submittedName>
</protein>
<dbReference type="Proteomes" id="UP001501791">
    <property type="component" value="Unassembled WGS sequence"/>
</dbReference>
<dbReference type="SUPFAM" id="SSF51735">
    <property type="entry name" value="NAD(P)-binding Rossmann-fold domains"/>
    <property type="match status" value="1"/>
</dbReference>
<name>A0ABP4MSS0_9MICO</name>
<keyword evidence="3" id="KW-1185">Reference proteome</keyword>
<dbReference type="Gene3D" id="3.40.50.720">
    <property type="entry name" value="NAD(P)-binding Rossmann-like Domain"/>
    <property type="match status" value="1"/>
</dbReference>
<dbReference type="InterPro" id="IPR051783">
    <property type="entry name" value="NAD(P)-dependent_oxidoreduct"/>
</dbReference>
<sequence>MKVILAGATGAIGRPLLAALSAASHEVFALIRNPAHRTLVTGAGATPIIADVMEEESLLTQVDGLSADAVLHQATALRNAGRTLGPDDPTNALRDTGTRNLLSVARAVGARRFVTQSLITGYGYRDHGERILTEADTFGEPVGSIGDLVAQGCVAAEKQVLSADGIDGVALRYGMFYGPNAFSDMFAAYLRRHVPLRPLGRGGANCFIHVNDAAAATVAALERSRAGETYNIVDDSPATWREFIDAVAEAHRTPHPLSFPGWAIRMMVPYLGALLIDTRIRASHAKATDQLGWSPAIANIRTGLGLEARPSR</sequence>
<reference evidence="3" key="1">
    <citation type="journal article" date="2019" name="Int. J. Syst. Evol. Microbiol.">
        <title>The Global Catalogue of Microorganisms (GCM) 10K type strain sequencing project: providing services to taxonomists for standard genome sequencing and annotation.</title>
        <authorList>
            <consortium name="The Broad Institute Genomics Platform"/>
            <consortium name="The Broad Institute Genome Sequencing Center for Infectious Disease"/>
            <person name="Wu L."/>
            <person name="Ma J."/>
        </authorList>
    </citation>
    <scope>NUCLEOTIDE SEQUENCE [LARGE SCALE GENOMIC DNA]</scope>
    <source>
        <strain evidence="3">JCM 13319</strain>
    </source>
</reference>
<accession>A0ABP4MSS0</accession>
<dbReference type="PANTHER" id="PTHR48079">
    <property type="entry name" value="PROTEIN YEEZ"/>
    <property type="match status" value="1"/>
</dbReference>
<dbReference type="InterPro" id="IPR036291">
    <property type="entry name" value="NAD(P)-bd_dom_sf"/>
</dbReference>
<evidence type="ECO:0000313" key="2">
    <source>
        <dbReference type="EMBL" id="GAA1549780.1"/>
    </source>
</evidence>
<proteinExistence type="predicted"/>